<name>A0ABV8TPI5_9ACTN</name>
<dbReference type="RefSeq" id="WP_381743993.1">
    <property type="nucleotide sequence ID" value="NZ_JBHSDP010000029.1"/>
</dbReference>
<evidence type="ECO:0000313" key="1">
    <source>
        <dbReference type="EMBL" id="MFC4332532.1"/>
    </source>
</evidence>
<reference evidence="2" key="1">
    <citation type="journal article" date="2019" name="Int. J. Syst. Evol. Microbiol.">
        <title>The Global Catalogue of Microorganisms (GCM) 10K type strain sequencing project: providing services to taxonomists for standard genome sequencing and annotation.</title>
        <authorList>
            <consortium name="The Broad Institute Genomics Platform"/>
            <consortium name="The Broad Institute Genome Sequencing Center for Infectious Disease"/>
            <person name="Wu L."/>
            <person name="Ma J."/>
        </authorList>
    </citation>
    <scope>NUCLEOTIDE SEQUENCE [LARGE SCALE GENOMIC DNA]</scope>
    <source>
        <strain evidence="2">PCU 347</strain>
    </source>
</reference>
<evidence type="ECO:0000313" key="2">
    <source>
        <dbReference type="Proteomes" id="UP001595824"/>
    </source>
</evidence>
<gene>
    <name evidence="1" type="ORF">ACFPC0_33155</name>
</gene>
<keyword evidence="2" id="KW-1185">Reference proteome</keyword>
<comment type="caution">
    <text evidence="1">The sequence shown here is derived from an EMBL/GenBank/DDBJ whole genome shotgun (WGS) entry which is preliminary data.</text>
</comment>
<proteinExistence type="predicted"/>
<organism evidence="1 2">
    <name type="scientific">Streptomyces andamanensis</name>
    <dbReference type="NCBI Taxonomy" id="1565035"/>
    <lineage>
        <taxon>Bacteria</taxon>
        <taxon>Bacillati</taxon>
        <taxon>Actinomycetota</taxon>
        <taxon>Actinomycetes</taxon>
        <taxon>Kitasatosporales</taxon>
        <taxon>Streptomycetaceae</taxon>
        <taxon>Streptomyces</taxon>
    </lineage>
</organism>
<dbReference type="Proteomes" id="UP001595824">
    <property type="component" value="Unassembled WGS sequence"/>
</dbReference>
<protein>
    <submittedName>
        <fullName evidence="1">Uncharacterized protein</fullName>
    </submittedName>
</protein>
<dbReference type="EMBL" id="JBHSDP010000029">
    <property type="protein sequence ID" value="MFC4332532.1"/>
    <property type="molecule type" value="Genomic_DNA"/>
</dbReference>
<sequence length="200" mass="21158">MDGEDDRGFGGGLLANDRCFARSNTTGGLGLLHALRLTDAIRFHLQAGEPPHPTQDQQVTDALTTGRARAVLSGAGRELKAHIWPEQLTRRFGMPLATTGTAAGVLMPRVTSSAGAPAHVNADRSNKVTADAFVTSDEERHPDFLGFTDAHNSGTPGAHTETLHHLNGLPQQAVDLNHNPAANAHVLAAFTASLQPMTPR</sequence>
<accession>A0ABV8TPI5</accession>